<feature type="region of interest" description="Disordered" evidence="1">
    <location>
        <begin position="1"/>
        <end position="22"/>
    </location>
</feature>
<dbReference type="Proteomes" id="UP000277580">
    <property type="component" value="Unassembled WGS sequence"/>
</dbReference>
<protein>
    <submittedName>
        <fullName evidence="2">Uncharacterized protein</fullName>
    </submittedName>
</protein>
<dbReference type="AlphaFoldDB" id="A0A3N4KFG0"/>
<gene>
    <name evidence="2" type="ORF">P167DRAFT_368472</name>
</gene>
<reference evidence="2 3" key="1">
    <citation type="journal article" date="2018" name="Nat. Ecol. Evol.">
        <title>Pezizomycetes genomes reveal the molecular basis of ectomycorrhizal truffle lifestyle.</title>
        <authorList>
            <person name="Murat C."/>
            <person name="Payen T."/>
            <person name="Noel B."/>
            <person name="Kuo A."/>
            <person name="Morin E."/>
            <person name="Chen J."/>
            <person name="Kohler A."/>
            <person name="Krizsan K."/>
            <person name="Balestrini R."/>
            <person name="Da Silva C."/>
            <person name="Montanini B."/>
            <person name="Hainaut M."/>
            <person name="Levati E."/>
            <person name="Barry K.W."/>
            <person name="Belfiori B."/>
            <person name="Cichocki N."/>
            <person name="Clum A."/>
            <person name="Dockter R.B."/>
            <person name="Fauchery L."/>
            <person name="Guy J."/>
            <person name="Iotti M."/>
            <person name="Le Tacon F."/>
            <person name="Lindquist E.A."/>
            <person name="Lipzen A."/>
            <person name="Malagnac F."/>
            <person name="Mello A."/>
            <person name="Molinier V."/>
            <person name="Miyauchi S."/>
            <person name="Poulain J."/>
            <person name="Riccioni C."/>
            <person name="Rubini A."/>
            <person name="Sitrit Y."/>
            <person name="Splivallo R."/>
            <person name="Traeger S."/>
            <person name="Wang M."/>
            <person name="Zifcakova L."/>
            <person name="Wipf D."/>
            <person name="Zambonelli A."/>
            <person name="Paolocci F."/>
            <person name="Nowrousian M."/>
            <person name="Ottonello S."/>
            <person name="Baldrian P."/>
            <person name="Spatafora J.W."/>
            <person name="Henrissat B."/>
            <person name="Nagy L.G."/>
            <person name="Aury J.M."/>
            <person name="Wincker P."/>
            <person name="Grigoriev I.V."/>
            <person name="Bonfante P."/>
            <person name="Martin F.M."/>
        </authorList>
    </citation>
    <scope>NUCLEOTIDE SEQUENCE [LARGE SCALE GENOMIC DNA]</scope>
    <source>
        <strain evidence="2 3">CCBAS932</strain>
    </source>
</reference>
<sequence length="78" mass="8780">MMGREVSKPVATPPPYDDLRPRTVHINPTIIACTNNLTADSIEKKKSTCTTTLQYKAKHTISLAPRPLIHQKRKAKRT</sequence>
<evidence type="ECO:0000313" key="2">
    <source>
        <dbReference type="EMBL" id="RPB08089.1"/>
    </source>
</evidence>
<proteinExistence type="predicted"/>
<evidence type="ECO:0000313" key="3">
    <source>
        <dbReference type="Proteomes" id="UP000277580"/>
    </source>
</evidence>
<name>A0A3N4KFG0_9PEZI</name>
<evidence type="ECO:0000256" key="1">
    <source>
        <dbReference type="SAM" id="MobiDB-lite"/>
    </source>
</evidence>
<dbReference type="PROSITE" id="PS51257">
    <property type="entry name" value="PROKAR_LIPOPROTEIN"/>
    <property type="match status" value="1"/>
</dbReference>
<dbReference type="EMBL" id="ML119169">
    <property type="protein sequence ID" value="RPB08089.1"/>
    <property type="molecule type" value="Genomic_DNA"/>
</dbReference>
<organism evidence="2 3">
    <name type="scientific">Morchella conica CCBAS932</name>
    <dbReference type="NCBI Taxonomy" id="1392247"/>
    <lineage>
        <taxon>Eukaryota</taxon>
        <taxon>Fungi</taxon>
        <taxon>Dikarya</taxon>
        <taxon>Ascomycota</taxon>
        <taxon>Pezizomycotina</taxon>
        <taxon>Pezizomycetes</taxon>
        <taxon>Pezizales</taxon>
        <taxon>Morchellaceae</taxon>
        <taxon>Morchella</taxon>
    </lineage>
</organism>
<accession>A0A3N4KFG0</accession>
<dbReference type="InParanoid" id="A0A3N4KFG0"/>
<keyword evidence="3" id="KW-1185">Reference proteome</keyword>